<organism evidence="3 4">
    <name type="scientific">Brassica campestris</name>
    <name type="common">Field mustard</name>
    <dbReference type="NCBI Taxonomy" id="3711"/>
    <lineage>
        <taxon>Eukaryota</taxon>
        <taxon>Viridiplantae</taxon>
        <taxon>Streptophyta</taxon>
        <taxon>Embryophyta</taxon>
        <taxon>Tracheophyta</taxon>
        <taxon>Spermatophyta</taxon>
        <taxon>Magnoliopsida</taxon>
        <taxon>eudicotyledons</taxon>
        <taxon>Gunneridae</taxon>
        <taxon>Pentapetalae</taxon>
        <taxon>rosids</taxon>
        <taxon>malvids</taxon>
        <taxon>Brassicales</taxon>
        <taxon>Brassicaceae</taxon>
        <taxon>Brassiceae</taxon>
        <taxon>Brassica</taxon>
    </lineage>
</organism>
<evidence type="ECO:0000313" key="4">
    <source>
        <dbReference type="Proteomes" id="UP000694005"/>
    </source>
</evidence>
<accession>A0A8D9FZS2</accession>
<evidence type="ECO:0000313" key="3">
    <source>
        <dbReference type="EMBL" id="CAG7862726.1"/>
    </source>
</evidence>
<gene>
    <name evidence="3" type="ORF">BRAPAZ1V2_A09P31930.2</name>
</gene>
<sequence>MDKFSSRDIPKTKERDRSPKNKGVALNDSDFTAEEFPLSGWGPNFTPGDWSGTSDILLPDCNFDDIFASLSLNLDPPPTLDKISRSKTFADRSRLINGADRAEKEIARLQGEAASRSIRDQDLAEKHAKALHRTERKGRQKLAAIVNNRAAHFATEFGRLNEA</sequence>
<dbReference type="EMBL" id="LS974625">
    <property type="protein sequence ID" value="CAG7862726.1"/>
    <property type="molecule type" value="Genomic_DNA"/>
</dbReference>
<dbReference type="Proteomes" id="UP000694005">
    <property type="component" value="Chromosome A09"/>
</dbReference>
<evidence type="ECO:0000256" key="1">
    <source>
        <dbReference type="SAM" id="Coils"/>
    </source>
</evidence>
<dbReference type="Gramene" id="A09p31930.2_BraZ1">
    <property type="protein sequence ID" value="A09p31930.2_BraZ1.CDS"/>
    <property type="gene ID" value="A09g31930.2_BraZ1"/>
</dbReference>
<reference evidence="3 4" key="1">
    <citation type="submission" date="2021-07" db="EMBL/GenBank/DDBJ databases">
        <authorList>
            <consortium name="Genoscope - CEA"/>
            <person name="William W."/>
        </authorList>
    </citation>
    <scope>NUCLEOTIDE SEQUENCE [LARGE SCALE GENOMIC DNA]</scope>
</reference>
<feature type="region of interest" description="Disordered" evidence="2">
    <location>
        <begin position="1"/>
        <end position="29"/>
    </location>
</feature>
<evidence type="ECO:0000256" key="2">
    <source>
        <dbReference type="SAM" id="MobiDB-lite"/>
    </source>
</evidence>
<feature type="compositionally biased region" description="Basic and acidic residues" evidence="2">
    <location>
        <begin position="1"/>
        <end position="19"/>
    </location>
</feature>
<feature type="coiled-coil region" evidence="1">
    <location>
        <begin position="92"/>
        <end position="119"/>
    </location>
</feature>
<keyword evidence="1" id="KW-0175">Coiled coil</keyword>
<protein>
    <submittedName>
        <fullName evidence="3">Uncharacterized protein</fullName>
    </submittedName>
</protein>
<name>A0A8D9FZS2_BRACM</name>
<proteinExistence type="predicted"/>
<dbReference type="AlphaFoldDB" id="A0A8D9FZS2"/>